<dbReference type="EMBL" id="JYDR01000042">
    <property type="protein sequence ID" value="KRY72659.1"/>
    <property type="molecule type" value="Genomic_DNA"/>
</dbReference>
<protein>
    <submittedName>
        <fullName evidence="3">Uncharacterized protein</fullName>
    </submittedName>
</protein>
<dbReference type="EMBL" id="JYDU01000504">
    <property type="protein sequence ID" value="KRX86061.1"/>
    <property type="molecule type" value="Genomic_DNA"/>
</dbReference>
<dbReference type="EMBL" id="JYDR01003377">
    <property type="protein sequence ID" value="KRY61617.1"/>
    <property type="molecule type" value="Genomic_DNA"/>
</dbReference>
<evidence type="ECO:0000313" key="6">
    <source>
        <dbReference type="EMBL" id="KRZ37669.1"/>
    </source>
</evidence>
<dbReference type="EMBL" id="JYDU01000518">
    <property type="protein sequence ID" value="KRX86040.1"/>
    <property type="molecule type" value="Genomic_DNA"/>
</dbReference>
<sequence length="45" mass="4815">MSCKSSGVTATYVLTGGREYRVSNNLHSRNKAALWCGGYVFGGSE</sequence>
<dbReference type="EMBL" id="JYDU01000085">
    <property type="protein sequence ID" value="KRX93646.1"/>
    <property type="molecule type" value="Genomic_DNA"/>
</dbReference>
<dbReference type="EMBL" id="JYDV01000009">
    <property type="protein sequence ID" value="KRZ43525.1"/>
    <property type="molecule type" value="Genomic_DNA"/>
</dbReference>
<name>A0A0V0XZV5_TRIPS</name>
<dbReference type="Proteomes" id="UP000054815">
    <property type="component" value="Unassembled WGS sequence"/>
</dbReference>
<comment type="caution">
    <text evidence="3">The sequence shown here is derived from an EMBL/GenBank/DDBJ whole genome shotgun (WGS) entry which is preliminary data.</text>
</comment>
<evidence type="ECO:0000313" key="4">
    <source>
        <dbReference type="EMBL" id="KRY61617.1"/>
    </source>
</evidence>
<evidence type="ECO:0000313" key="5">
    <source>
        <dbReference type="EMBL" id="KRY72659.1"/>
    </source>
</evidence>
<dbReference type="EMBL" id="JYDV01000055">
    <property type="protein sequence ID" value="KRZ37669.1"/>
    <property type="molecule type" value="Genomic_DNA"/>
</dbReference>
<dbReference type="Proteomes" id="UP000054826">
    <property type="component" value="Unassembled WGS sequence"/>
</dbReference>
<evidence type="ECO:0000313" key="8">
    <source>
        <dbReference type="Proteomes" id="UP000054632"/>
    </source>
</evidence>
<reference evidence="8 9" key="1">
    <citation type="submission" date="2015-01" db="EMBL/GenBank/DDBJ databases">
        <title>Evolution of Trichinella species and genotypes.</title>
        <authorList>
            <person name="Korhonen P.K."/>
            <person name="Edoardo P."/>
            <person name="Giuseppe L.R."/>
            <person name="Gasser R.B."/>
        </authorList>
    </citation>
    <scope>NUCLEOTIDE SEQUENCE [LARGE SCALE GENOMIC DNA]</scope>
    <source>
        <strain evidence="4">ISS13</strain>
        <strain evidence="3">ISS141</strain>
        <strain evidence="6">ISS176</strain>
    </source>
</reference>
<evidence type="ECO:0000313" key="3">
    <source>
        <dbReference type="EMBL" id="KRX93646.1"/>
    </source>
</evidence>
<gene>
    <name evidence="5" type="ORF">T4A_5848</name>
    <name evidence="4" type="ORF">T4A_6270</name>
    <name evidence="6" type="ORF">T4C_4530</name>
    <name evidence="7" type="ORF">T4C_4726</name>
    <name evidence="2" type="ORF">T4E_12136</name>
    <name evidence="1" type="ORF">T4E_4169</name>
    <name evidence="3" type="ORF">T4E_9119</name>
</gene>
<evidence type="ECO:0000313" key="2">
    <source>
        <dbReference type="EMBL" id="KRX86061.1"/>
    </source>
</evidence>
<dbReference type="AlphaFoldDB" id="A0A0V0XZV5"/>
<dbReference type="Proteomes" id="UP000054632">
    <property type="component" value="Unassembled WGS sequence"/>
</dbReference>
<proteinExistence type="predicted"/>
<evidence type="ECO:0000313" key="9">
    <source>
        <dbReference type="Proteomes" id="UP000054815"/>
    </source>
</evidence>
<organism evidence="3 9">
    <name type="scientific">Trichinella pseudospiralis</name>
    <name type="common">Parasitic roundworm</name>
    <dbReference type="NCBI Taxonomy" id="6337"/>
    <lineage>
        <taxon>Eukaryota</taxon>
        <taxon>Metazoa</taxon>
        <taxon>Ecdysozoa</taxon>
        <taxon>Nematoda</taxon>
        <taxon>Enoplea</taxon>
        <taxon>Dorylaimia</taxon>
        <taxon>Trichinellida</taxon>
        <taxon>Trichinellidae</taxon>
        <taxon>Trichinella</taxon>
    </lineage>
</organism>
<accession>A0A0V0XZV5</accession>
<evidence type="ECO:0000313" key="7">
    <source>
        <dbReference type="EMBL" id="KRZ43525.1"/>
    </source>
</evidence>
<evidence type="ECO:0000313" key="1">
    <source>
        <dbReference type="EMBL" id="KRX86040.1"/>
    </source>
</evidence>